<feature type="compositionally biased region" description="Basic residues" evidence="8">
    <location>
        <begin position="1"/>
        <end position="10"/>
    </location>
</feature>
<evidence type="ECO:0000256" key="4">
    <source>
        <dbReference type="ARBA" id="ARBA00015520"/>
    </source>
</evidence>
<dbReference type="InterPro" id="IPR012677">
    <property type="entry name" value="Nucleotide-bd_a/b_plait_sf"/>
</dbReference>
<feature type="compositionally biased region" description="Gly residues" evidence="8">
    <location>
        <begin position="238"/>
        <end position="248"/>
    </location>
</feature>
<evidence type="ECO:0000256" key="2">
    <source>
        <dbReference type="ARBA" id="ARBA00004604"/>
    </source>
</evidence>
<dbReference type="InterPro" id="IPR034228">
    <property type="entry name" value="Nop6_RRM"/>
</dbReference>
<accession>A0A1Y1URR5</accession>
<feature type="compositionally biased region" description="Basic and acidic residues" evidence="8">
    <location>
        <begin position="266"/>
        <end position="280"/>
    </location>
</feature>
<dbReference type="SUPFAM" id="SSF54928">
    <property type="entry name" value="RNA-binding domain, RBD"/>
    <property type="match status" value="1"/>
</dbReference>
<feature type="compositionally biased region" description="Low complexity" evidence="8">
    <location>
        <begin position="56"/>
        <end position="66"/>
    </location>
</feature>
<gene>
    <name evidence="10" type="ORF">BD324DRAFT_679179</name>
</gene>
<evidence type="ECO:0000259" key="9">
    <source>
        <dbReference type="PROSITE" id="PS50102"/>
    </source>
</evidence>
<comment type="subcellular location">
    <subcellularLocation>
        <location evidence="2">Nucleus</location>
        <location evidence="2">Nucleolus</location>
    </subcellularLocation>
</comment>
<proteinExistence type="inferred from homology"/>
<keyword evidence="11" id="KW-1185">Reference proteome</keyword>
<dbReference type="GeneID" id="33560839"/>
<feature type="compositionally biased region" description="Acidic residues" evidence="8">
    <location>
        <begin position="28"/>
        <end position="55"/>
    </location>
</feature>
<dbReference type="RefSeq" id="XP_021873911.1">
    <property type="nucleotide sequence ID" value="XM_022019030.1"/>
</dbReference>
<dbReference type="PROSITE" id="PS50102">
    <property type="entry name" value="RRM"/>
    <property type="match status" value="1"/>
</dbReference>
<dbReference type="GO" id="GO:0005730">
    <property type="term" value="C:nucleolus"/>
    <property type="evidence" value="ECO:0007669"/>
    <property type="project" value="UniProtKB-SubCell"/>
</dbReference>
<dbReference type="PANTHER" id="PTHR23236">
    <property type="entry name" value="EUKARYOTIC TRANSLATION INITIATION FACTOR 4B/4H"/>
    <property type="match status" value="1"/>
</dbReference>
<dbReference type="STRING" id="4999.A0A1Y1URR5"/>
<dbReference type="Proteomes" id="UP000193218">
    <property type="component" value="Unassembled WGS sequence"/>
</dbReference>
<name>A0A1Y1URR5_9TREE</name>
<feature type="domain" description="RRM" evidence="9">
    <location>
        <begin position="118"/>
        <end position="200"/>
    </location>
</feature>
<sequence>MSSHLSRKQQKSQAFKAKQKAKKRGETIPEDVPEQDLIEDVDEVVDEVVGDDVVDEPGSSTGTGVVKGKGKALPTETDGPIKEKVSAGGKGKKKAKTAWDEDEDGEQVKTKKDIKQRFILFIGNLDFKTSKETIQDHFTEAVGHKPAVRLLTTKSTPKSPAQSRGIAFLELATSAELQACLKLHHSMLANRRINVELTAGGGGKSKGRKDKIKERNERVGGQRARKAEKEAELEADGETGGNGHGGNGLDQRETGTSGQKRKRGSERHEESRTEVQDGVRVRGGRRKRVKDGIQDSSSRPSCRAPRAQNEWSNNRSRGGEWNGLGNQGRDRQRPPRSGLTGANAVSIA</sequence>
<evidence type="ECO:0000256" key="6">
    <source>
        <dbReference type="ARBA" id="ARBA00023242"/>
    </source>
</evidence>
<dbReference type="PANTHER" id="PTHR23236:SF25">
    <property type="entry name" value="RNA-BINDING PROTEIN 34"/>
    <property type="match status" value="1"/>
</dbReference>
<evidence type="ECO:0000256" key="8">
    <source>
        <dbReference type="SAM" id="MobiDB-lite"/>
    </source>
</evidence>
<organism evidence="10 11">
    <name type="scientific">Kockovaella imperatae</name>
    <dbReference type="NCBI Taxonomy" id="4999"/>
    <lineage>
        <taxon>Eukaryota</taxon>
        <taxon>Fungi</taxon>
        <taxon>Dikarya</taxon>
        <taxon>Basidiomycota</taxon>
        <taxon>Agaricomycotina</taxon>
        <taxon>Tremellomycetes</taxon>
        <taxon>Tremellales</taxon>
        <taxon>Cuniculitremaceae</taxon>
        <taxon>Kockovaella</taxon>
    </lineage>
</organism>
<evidence type="ECO:0000313" key="10">
    <source>
        <dbReference type="EMBL" id="ORX40126.1"/>
    </source>
</evidence>
<dbReference type="InParanoid" id="A0A1Y1URR5"/>
<dbReference type="CDD" id="cd12400">
    <property type="entry name" value="RRM_Nop6"/>
    <property type="match status" value="1"/>
</dbReference>
<dbReference type="AlphaFoldDB" id="A0A1Y1URR5"/>
<protein>
    <recommendedName>
        <fullName evidence="4">Nucleolar protein 12</fullName>
    </recommendedName>
</protein>
<dbReference type="SMART" id="SM00360">
    <property type="entry name" value="RRM"/>
    <property type="match status" value="1"/>
</dbReference>
<dbReference type="InterPro" id="IPR035979">
    <property type="entry name" value="RBD_domain_sf"/>
</dbReference>
<keyword evidence="5 7" id="KW-0694">RNA-binding</keyword>
<evidence type="ECO:0000256" key="1">
    <source>
        <dbReference type="ARBA" id="ARBA00002475"/>
    </source>
</evidence>
<dbReference type="InterPro" id="IPR000504">
    <property type="entry name" value="RRM_dom"/>
</dbReference>
<comment type="function">
    <text evidence="1">Involved in pre-25S rRNA processing.</text>
</comment>
<feature type="region of interest" description="Disordered" evidence="8">
    <location>
        <begin position="1"/>
        <end position="105"/>
    </location>
</feature>
<reference evidence="10 11" key="1">
    <citation type="submission" date="2017-03" db="EMBL/GenBank/DDBJ databases">
        <title>Widespread Adenine N6-methylation of Active Genes in Fungi.</title>
        <authorList>
            <consortium name="DOE Joint Genome Institute"/>
            <person name="Mondo S.J."/>
            <person name="Dannebaum R.O."/>
            <person name="Kuo R.C."/>
            <person name="Louie K.B."/>
            <person name="Bewick A.J."/>
            <person name="Labutti K."/>
            <person name="Haridas S."/>
            <person name="Kuo A."/>
            <person name="Salamov A."/>
            <person name="Ahrendt S.R."/>
            <person name="Lau R."/>
            <person name="Bowen B.P."/>
            <person name="Lipzen A."/>
            <person name="Sullivan W."/>
            <person name="Andreopoulos W.B."/>
            <person name="Clum A."/>
            <person name="Lindquist E."/>
            <person name="Daum C."/>
            <person name="Northen T.R."/>
            <person name="Ramamoorthy G."/>
            <person name="Schmitz R.J."/>
            <person name="Gryganskyi A."/>
            <person name="Culley D."/>
            <person name="Magnuson J."/>
            <person name="James T.Y."/>
            <person name="O'Malley M.A."/>
            <person name="Stajich J.E."/>
            <person name="Spatafora J.W."/>
            <person name="Visel A."/>
            <person name="Grigoriev I.V."/>
        </authorList>
    </citation>
    <scope>NUCLEOTIDE SEQUENCE [LARGE SCALE GENOMIC DNA]</scope>
    <source>
        <strain evidence="10 11">NRRL Y-17943</strain>
    </source>
</reference>
<comment type="similarity">
    <text evidence="3">Belongs to the RRM RBM34 family.</text>
</comment>
<keyword evidence="6" id="KW-0539">Nucleus</keyword>
<dbReference type="EMBL" id="NBSH01000002">
    <property type="protein sequence ID" value="ORX40126.1"/>
    <property type="molecule type" value="Genomic_DNA"/>
</dbReference>
<comment type="caution">
    <text evidence="10">The sequence shown here is derived from an EMBL/GenBank/DDBJ whole genome shotgun (WGS) entry which is preliminary data.</text>
</comment>
<evidence type="ECO:0000313" key="11">
    <source>
        <dbReference type="Proteomes" id="UP000193218"/>
    </source>
</evidence>
<evidence type="ECO:0000256" key="3">
    <source>
        <dbReference type="ARBA" id="ARBA00007077"/>
    </source>
</evidence>
<dbReference type="FunFam" id="3.30.70.330:FF:000376">
    <property type="entry name" value="Putative RNA binding protein"/>
    <property type="match status" value="1"/>
</dbReference>
<feature type="compositionally biased region" description="Basic and acidic residues" evidence="8">
    <location>
        <begin position="211"/>
        <end position="232"/>
    </location>
</feature>
<evidence type="ECO:0000256" key="5">
    <source>
        <dbReference type="ARBA" id="ARBA00022884"/>
    </source>
</evidence>
<dbReference type="Pfam" id="PF00076">
    <property type="entry name" value="RRM_1"/>
    <property type="match status" value="1"/>
</dbReference>
<dbReference type="OrthoDB" id="167718at2759"/>
<dbReference type="GO" id="GO:0019843">
    <property type="term" value="F:rRNA binding"/>
    <property type="evidence" value="ECO:0007669"/>
    <property type="project" value="TreeGrafter"/>
</dbReference>
<feature type="region of interest" description="Disordered" evidence="8">
    <location>
        <begin position="198"/>
        <end position="348"/>
    </location>
</feature>
<dbReference type="GO" id="GO:0000463">
    <property type="term" value="P:maturation of LSU-rRNA from tricistronic rRNA transcript (SSU-rRNA, 5.8S rRNA, LSU-rRNA)"/>
    <property type="evidence" value="ECO:0007669"/>
    <property type="project" value="TreeGrafter"/>
</dbReference>
<dbReference type="Gene3D" id="3.30.70.330">
    <property type="match status" value="1"/>
</dbReference>
<feature type="compositionally biased region" description="Low complexity" evidence="8">
    <location>
        <begin position="296"/>
        <end position="307"/>
    </location>
</feature>
<evidence type="ECO:0000256" key="7">
    <source>
        <dbReference type="PROSITE-ProRule" id="PRU00176"/>
    </source>
</evidence>